<evidence type="ECO:0000313" key="2">
    <source>
        <dbReference type="EMBL" id="KAK8995205.1"/>
    </source>
</evidence>
<keyword evidence="1" id="KW-0812">Transmembrane</keyword>
<dbReference type="Proteomes" id="UP001396334">
    <property type="component" value="Unassembled WGS sequence"/>
</dbReference>
<keyword evidence="3" id="KW-1185">Reference proteome</keyword>
<keyword evidence="1" id="KW-0472">Membrane</keyword>
<evidence type="ECO:0000313" key="3">
    <source>
        <dbReference type="Proteomes" id="UP001396334"/>
    </source>
</evidence>
<reference evidence="2 3" key="1">
    <citation type="journal article" date="2024" name="G3 (Bethesda)">
        <title>Genome assembly of Hibiscus sabdariffa L. provides insights into metabolisms of medicinal natural products.</title>
        <authorList>
            <person name="Kim T."/>
        </authorList>
    </citation>
    <scope>NUCLEOTIDE SEQUENCE [LARGE SCALE GENOMIC DNA]</scope>
    <source>
        <strain evidence="2">TK-2024</strain>
        <tissue evidence="2">Old leaves</tissue>
    </source>
</reference>
<feature type="transmembrane region" description="Helical" evidence="1">
    <location>
        <begin position="29"/>
        <end position="49"/>
    </location>
</feature>
<name>A0ABR2Q436_9ROSI</name>
<comment type="caution">
    <text evidence="2">The sequence shown here is derived from an EMBL/GenBank/DDBJ whole genome shotgun (WGS) entry which is preliminary data.</text>
</comment>
<protein>
    <recommendedName>
        <fullName evidence="4">Secreted protein</fullName>
    </recommendedName>
</protein>
<dbReference type="EMBL" id="JBBPBN010000046">
    <property type="protein sequence ID" value="KAK8995205.1"/>
    <property type="molecule type" value="Genomic_DNA"/>
</dbReference>
<gene>
    <name evidence="2" type="ORF">V6N11_069649</name>
</gene>
<evidence type="ECO:0000256" key="1">
    <source>
        <dbReference type="SAM" id="Phobius"/>
    </source>
</evidence>
<proteinExistence type="predicted"/>
<sequence>MERRPGSLCCWGYWLDSCQCRSYLCCVGFGYMSCMARFQLVLLISWLLLRKFRCFSAESAAARWVPPAACSAY</sequence>
<organism evidence="2 3">
    <name type="scientific">Hibiscus sabdariffa</name>
    <name type="common">roselle</name>
    <dbReference type="NCBI Taxonomy" id="183260"/>
    <lineage>
        <taxon>Eukaryota</taxon>
        <taxon>Viridiplantae</taxon>
        <taxon>Streptophyta</taxon>
        <taxon>Embryophyta</taxon>
        <taxon>Tracheophyta</taxon>
        <taxon>Spermatophyta</taxon>
        <taxon>Magnoliopsida</taxon>
        <taxon>eudicotyledons</taxon>
        <taxon>Gunneridae</taxon>
        <taxon>Pentapetalae</taxon>
        <taxon>rosids</taxon>
        <taxon>malvids</taxon>
        <taxon>Malvales</taxon>
        <taxon>Malvaceae</taxon>
        <taxon>Malvoideae</taxon>
        <taxon>Hibiscus</taxon>
    </lineage>
</organism>
<evidence type="ECO:0008006" key="4">
    <source>
        <dbReference type="Google" id="ProtNLM"/>
    </source>
</evidence>
<keyword evidence="1" id="KW-1133">Transmembrane helix</keyword>
<accession>A0ABR2Q436</accession>